<evidence type="ECO:0000256" key="1">
    <source>
        <dbReference type="SAM" id="SignalP"/>
    </source>
</evidence>
<dbReference type="RefSeq" id="WP_380815863.1">
    <property type="nucleotide sequence ID" value="NZ_JANQBK010000014.1"/>
</dbReference>
<dbReference type="SUPFAM" id="SSF50969">
    <property type="entry name" value="YVTN repeat-like/Quinoprotein amine dehydrogenase"/>
    <property type="match status" value="1"/>
</dbReference>
<evidence type="ECO:0000313" key="3">
    <source>
        <dbReference type="Proteomes" id="UP001595713"/>
    </source>
</evidence>
<organism evidence="2 3">
    <name type="scientific">Sphingomonas hylomeconis</name>
    <dbReference type="NCBI Taxonomy" id="1395958"/>
    <lineage>
        <taxon>Bacteria</taxon>
        <taxon>Pseudomonadati</taxon>
        <taxon>Pseudomonadota</taxon>
        <taxon>Alphaproteobacteria</taxon>
        <taxon>Sphingomonadales</taxon>
        <taxon>Sphingomonadaceae</taxon>
        <taxon>Sphingomonas</taxon>
    </lineage>
</organism>
<dbReference type="EMBL" id="JBHRXP010000001">
    <property type="protein sequence ID" value="MFC3579187.1"/>
    <property type="molecule type" value="Genomic_DNA"/>
</dbReference>
<dbReference type="Pfam" id="PF05096">
    <property type="entry name" value="Glu_cyclase_2"/>
    <property type="match status" value="1"/>
</dbReference>
<dbReference type="InterPro" id="IPR007788">
    <property type="entry name" value="QCT"/>
</dbReference>
<feature type="chain" id="PRO_5046359166" evidence="1">
    <location>
        <begin position="21"/>
        <end position="257"/>
    </location>
</feature>
<keyword evidence="1" id="KW-0732">Signal</keyword>
<dbReference type="PANTHER" id="PTHR31270">
    <property type="entry name" value="GLUTAMINYL-PEPTIDE CYCLOTRANSFERASE"/>
    <property type="match status" value="1"/>
</dbReference>
<name>A0ABV7SSE9_9SPHN</name>
<keyword evidence="3" id="KW-1185">Reference proteome</keyword>
<gene>
    <name evidence="2" type="ORF">ACFONA_03330</name>
</gene>
<feature type="signal peptide" evidence="1">
    <location>
        <begin position="1"/>
        <end position="20"/>
    </location>
</feature>
<protein>
    <submittedName>
        <fullName evidence="2">Glutaminyl-peptide cyclotransferase</fullName>
    </submittedName>
</protein>
<dbReference type="Proteomes" id="UP001595713">
    <property type="component" value="Unassembled WGS sequence"/>
</dbReference>
<proteinExistence type="predicted"/>
<dbReference type="PANTHER" id="PTHR31270:SF1">
    <property type="entry name" value="GLUTAMINYL-PEPTIDE CYCLOTRANSFERASE"/>
    <property type="match status" value="1"/>
</dbReference>
<reference evidence="3" key="1">
    <citation type="journal article" date="2019" name="Int. J. Syst. Evol. Microbiol.">
        <title>The Global Catalogue of Microorganisms (GCM) 10K type strain sequencing project: providing services to taxonomists for standard genome sequencing and annotation.</title>
        <authorList>
            <consortium name="The Broad Institute Genomics Platform"/>
            <consortium name="The Broad Institute Genome Sequencing Center for Infectious Disease"/>
            <person name="Wu L."/>
            <person name="Ma J."/>
        </authorList>
    </citation>
    <scope>NUCLEOTIDE SEQUENCE [LARGE SCALE GENOMIC DNA]</scope>
    <source>
        <strain evidence="3">KCTC 42739</strain>
    </source>
</reference>
<accession>A0ABV7SSE9</accession>
<sequence length="257" mass="28041">MIARTLALAAVLVLGATAPAQQTPPRPPVVQPRLVATYPHDTGAFTEGLLITDRKLYESTGREGASHIRQVDLQTGKVLRQVSLPPALFGEGIVAWKNELRSVVWHGGTGFRWSVPTLKQVGTFRYDGEGWAMTDDGRHIILSDGTPVLRFLDPKTMRVVRRLSVTYAGQPLRQINELEYVNGEILANIWMTPAIARIDPVTGVVRGVIDLSALVALAGTSDSDAVANGIAYDRVTRKLYVTGKNWPHLYEIALPAG</sequence>
<dbReference type="InterPro" id="IPR011044">
    <property type="entry name" value="Quino_amine_DH_bsu"/>
</dbReference>
<comment type="caution">
    <text evidence="2">The sequence shown here is derived from an EMBL/GenBank/DDBJ whole genome shotgun (WGS) entry which is preliminary data.</text>
</comment>
<evidence type="ECO:0000313" key="2">
    <source>
        <dbReference type="EMBL" id="MFC3579187.1"/>
    </source>
</evidence>